<dbReference type="InterPro" id="IPR050188">
    <property type="entry name" value="RluA_PseudoU_synthase"/>
</dbReference>
<dbReference type="FunFam" id="3.30.2350.10:FF:000006">
    <property type="entry name" value="Pseudouridine synthase"/>
    <property type="match status" value="1"/>
</dbReference>
<sequence length="305" mass="33351">MSGEKVSLTVETEGNVRLDKYLADVLEGQSRSGVQRLMEEGHVFLSGKPAAKNAKVQTGDWVEVLIPPPASLDVEAQDIPLDIVYEDDDLLVVNKPKGMVVHPAAGNPDGTLVNALLYHCKDSLSGIGGVLRPGIVHRIDKDTSGLLMVAKNDFAHLSLAQQIKDHSFTRIYAAVVYGNIKEESGTVNAPIGRHPTDRKKMCVTEKNSREAVTHFEVVERLRGFTQLKVRLETGRTHQIRVHMAYLGHPVAGDPVYGPKKVIRSLGGQCLHAQTLGFVHPRTGEYLEFTAPPPDSFVSFVHSVSV</sequence>
<dbReference type="Gene3D" id="3.10.290.10">
    <property type="entry name" value="RNA-binding S4 domain"/>
    <property type="match status" value="1"/>
</dbReference>
<evidence type="ECO:0000256" key="7">
    <source>
        <dbReference type="RuleBase" id="RU362028"/>
    </source>
</evidence>
<evidence type="ECO:0000256" key="6">
    <source>
        <dbReference type="PROSITE-ProRule" id="PRU00182"/>
    </source>
</evidence>
<keyword evidence="3 6" id="KW-0694">RNA-binding</keyword>
<dbReference type="SUPFAM" id="SSF55120">
    <property type="entry name" value="Pseudouridine synthase"/>
    <property type="match status" value="1"/>
</dbReference>
<keyword evidence="10" id="KW-1185">Reference proteome</keyword>
<dbReference type="InterPro" id="IPR006145">
    <property type="entry name" value="PsdUridine_synth_RsuA/RluA"/>
</dbReference>
<name>A0A926ECJ6_9FIRM</name>
<dbReference type="InterPro" id="IPR006225">
    <property type="entry name" value="PsdUridine_synth_RluC/D"/>
</dbReference>
<comment type="function">
    <text evidence="7">Responsible for synthesis of pseudouridine from uracil.</text>
</comment>
<dbReference type="Proteomes" id="UP000660861">
    <property type="component" value="Unassembled WGS sequence"/>
</dbReference>
<reference evidence="9" key="1">
    <citation type="submission" date="2020-08" db="EMBL/GenBank/DDBJ databases">
        <title>Genome public.</title>
        <authorList>
            <person name="Liu C."/>
            <person name="Sun Q."/>
        </authorList>
    </citation>
    <scope>NUCLEOTIDE SEQUENCE</scope>
    <source>
        <strain evidence="9">NSJ-54</strain>
    </source>
</reference>
<dbReference type="Pfam" id="PF01479">
    <property type="entry name" value="S4"/>
    <property type="match status" value="1"/>
</dbReference>
<evidence type="ECO:0000256" key="3">
    <source>
        <dbReference type="ARBA" id="ARBA00022884"/>
    </source>
</evidence>
<evidence type="ECO:0000256" key="2">
    <source>
        <dbReference type="ARBA" id="ARBA00010876"/>
    </source>
</evidence>
<dbReference type="RefSeq" id="WP_262396726.1">
    <property type="nucleotide sequence ID" value="NZ_JACRTC010000001.1"/>
</dbReference>
<feature type="domain" description="RNA-binding S4" evidence="8">
    <location>
        <begin position="16"/>
        <end position="80"/>
    </location>
</feature>
<accession>A0A926ECJ6</accession>
<dbReference type="Gene3D" id="3.30.2350.10">
    <property type="entry name" value="Pseudouridine synthase"/>
    <property type="match status" value="1"/>
</dbReference>
<keyword evidence="4 7" id="KW-0413">Isomerase</keyword>
<dbReference type="EMBL" id="JACRTC010000001">
    <property type="protein sequence ID" value="MBC8569631.1"/>
    <property type="molecule type" value="Genomic_DNA"/>
</dbReference>
<comment type="caution">
    <text evidence="9">The sequence shown here is derived from an EMBL/GenBank/DDBJ whole genome shotgun (WGS) entry which is preliminary data.</text>
</comment>
<dbReference type="CDD" id="cd02869">
    <property type="entry name" value="PseudoU_synth_RluA_like"/>
    <property type="match status" value="1"/>
</dbReference>
<dbReference type="Pfam" id="PF00849">
    <property type="entry name" value="PseudoU_synth_2"/>
    <property type="match status" value="1"/>
</dbReference>
<evidence type="ECO:0000256" key="5">
    <source>
        <dbReference type="PIRSR" id="PIRSR606225-1"/>
    </source>
</evidence>
<comment type="similarity">
    <text evidence="2 7">Belongs to the pseudouridine synthase RluA family.</text>
</comment>
<dbReference type="InterPro" id="IPR020103">
    <property type="entry name" value="PsdUridine_synth_cat_dom_sf"/>
</dbReference>
<proteinExistence type="inferred from homology"/>
<dbReference type="PANTHER" id="PTHR21600">
    <property type="entry name" value="MITOCHONDRIAL RNA PSEUDOURIDINE SYNTHASE"/>
    <property type="match status" value="1"/>
</dbReference>
<dbReference type="GO" id="GO:0003723">
    <property type="term" value="F:RNA binding"/>
    <property type="evidence" value="ECO:0007669"/>
    <property type="project" value="UniProtKB-KW"/>
</dbReference>
<dbReference type="InterPro" id="IPR002942">
    <property type="entry name" value="S4_RNA-bd"/>
</dbReference>
<dbReference type="GO" id="GO:0120159">
    <property type="term" value="F:rRNA pseudouridine synthase activity"/>
    <property type="evidence" value="ECO:0007669"/>
    <property type="project" value="UniProtKB-ARBA"/>
</dbReference>
<protein>
    <recommendedName>
        <fullName evidence="7">Pseudouridine synthase</fullName>
        <ecNumber evidence="7">5.4.99.-</ecNumber>
    </recommendedName>
</protein>
<dbReference type="PROSITE" id="PS50889">
    <property type="entry name" value="S4"/>
    <property type="match status" value="1"/>
</dbReference>
<dbReference type="AlphaFoldDB" id="A0A926ECJ6"/>
<evidence type="ECO:0000256" key="1">
    <source>
        <dbReference type="ARBA" id="ARBA00000073"/>
    </source>
</evidence>
<gene>
    <name evidence="9" type="ORF">H8709_02180</name>
</gene>
<dbReference type="PANTHER" id="PTHR21600:SF44">
    <property type="entry name" value="RIBOSOMAL LARGE SUBUNIT PSEUDOURIDINE SYNTHASE D"/>
    <property type="match status" value="1"/>
</dbReference>
<dbReference type="InterPro" id="IPR006224">
    <property type="entry name" value="PsdUridine_synth_RluA-like_CS"/>
</dbReference>
<dbReference type="SMART" id="SM00363">
    <property type="entry name" value="S4"/>
    <property type="match status" value="1"/>
</dbReference>
<evidence type="ECO:0000256" key="4">
    <source>
        <dbReference type="ARBA" id="ARBA00023235"/>
    </source>
</evidence>
<dbReference type="SUPFAM" id="SSF55174">
    <property type="entry name" value="Alpha-L RNA-binding motif"/>
    <property type="match status" value="1"/>
</dbReference>
<dbReference type="PROSITE" id="PS01129">
    <property type="entry name" value="PSI_RLU"/>
    <property type="match status" value="1"/>
</dbReference>
<organism evidence="9 10">
    <name type="scientific">Zongyangia hominis</name>
    <dbReference type="NCBI Taxonomy" id="2763677"/>
    <lineage>
        <taxon>Bacteria</taxon>
        <taxon>Bacillati</taxon>
        <taxon>Bacillota</taxon>
        <taxon>Clostridia</taxon>
        <taxon>Eubacteriales</taxon>
        <taxon>Oscillospiraceae</taxon>
        <taxon>Zongyangia</taxon>
    </lineage>
</organism>
<dbReference type="NCBIfam" id="TIGR00005">
    <property type="entry name" value="rluA_subfam"/>
    <property type="match status" value="1"/>
</dbReference>
<feature type="active site" evidence="5">
    <location>
        <position position="140"/>
    </location>
</feature>
<evidence type="ECO:0000259" key="8">
    <source>
        <dbReference type="SMART" id="SM00363"/>
    </source>
</evidence>
<dbReference type="CDD" id="cd00165">
    <property type="entry name" value="S4"/>
    <property type="match status" value="1"/>
</dbReference>
<evidence type="ECO:0000313" key="9">
    <source>
        <dbReference type="EMBL" id="MBC8569631.1"/>
    </source>
</evidence>
<dbReference type="InterPro" id="IPR036986">
    <property type="entry name" value="S4_RNA-bd_sf"/>
</dbReference>
<evidence type="ECO:0000313" key="10">
    <source>
        <dbReference type="Proteomes" id="UP000660861"/>
    </source>
</evidence>
<dbReference type="EC" id="5.4.99.-" evidence="7"/>
<dbReference type="GO" id="GO:0000455">
    <property type="term" value="P:enzyme-directed rRNA pseudouridine synthesis"/>
    <property type="evidence" value="ECO:0007669"/>
    <property type="project" value="TreeGrafter"/>
</dbReference>
<comment type="catalytic activity">
    <reaction evidence="1 7">
        <text>a uridine in RNA = a pseudouridine in RNA</text>
        <dbReference type="Rhea" id="RHEA:48348"/>
        <dbReference type="Rhea" id="RHEA-COMP:12068"/>
        <dbReference type="Rhea" id="RHEA-COMP:12069"/>
        <dbReference type="ChEBI" id="CHEBI:65314"/>
        <dbReference type="ChEBI" id="CHEBI:65315"/>
    </reaction>
</comment>